<comment type="subcellular location">
    <subcellularLocation>
        <location evidence="1">Membrane</location>
        <topology evidence="1">Multi-pass membrane protein</topology>
    </subcellularLocation>
</comment>
<dbReference type="SUPFAM" id="SSF81324">
    <property type="entry name" value="Voltage-gated potassium channels"/>
    <property type="match status" value="2"/>
</dbReference>
<dbReference type="InterPro" id="IPR013099">
    <property type="entry name" value="K_chnl_dom"/>
</dbReference>
<evidence type="ECO:0000256" key="3">
    <source>
        <dbReference type="ARBA" id="ARBA00022692"/>
    </source>
</evidence>
<dbReference type="PANTHER" id="PTHR11003">
    <property type="entry name" value="POTASSIUM CHANNEL, SUBFAMILY K"/>
    <property type="match status" value="1"/>
</dbReference>
<evidence type="ECO:0000313" key="14">
    <source>
        <dbReference type="WormBase" id="SRAE_X000088000"/>
    </source>
</evidence>
<dbReference type="PRINTS" id="PR01333">
    <property type="entry name" value="2POREKCHANEL"/>
</dbReference>
<comment type="similarity">
    <text evidence="8">Belongs to the two pore domain potassium channel (TC 1.A.1.8) family.</text>
</comment>
<feature type="transmembrane region" description="Helical" evidence="9">
    <location>
        <begin position="474"/>
        <end position="497"/>
    </location>
</feature>
<dbReference type="Pfam" id="PF07885">
    <property type="entry name" value="Ion_trans_2"/>
    <property type="match status" value="2"/>
</dbReference>
<keyword evidence="7 8" id="KW-0407">Ion channel</keyword>
<protein>
    <submittedName>
        <fullName evidence="11 13">Potassium channel subfamily K member 18</fullName>
    </submittedName>
</protein>
<name>A0A090LP64_STRRB</name>
<dbReference type="OrthoDB" id="5916454at2759"/>
<dbReference type="OMA" id="VSCICLY"/>
<sequence>MFFYSPHPKTTIVRRPTIFPSQLRDIPQIARETVEHSIRSPTTIITHPPERVSIPRRWNVDDPAVNIVDETSTQVRRDRGVENAPLIAASVAVLPFALDSSTNQRTTSYSQDVQTETGGLNNNNTINNNVTTTIRRHGTITHPTSYFQIVHNNSDNVVLSPSESIISREHEHRRLSKVGKSLYLRRPTISIQEDGRIVIDHLGGRWDGIPLTSQAGLIDDDGATIITDTLKDDGEGKEPLTCPQQTVKYIKILIPHVILVSVLVGYLCFGAWILMLLETRTELMARSRKLVRLTNLMTNFTSHSWLTLNDIQNGVRSIDHEEWSAQFREYMVSVSELVDDRRPIRKELLQPDNLDNMHNKWTFPTALLYVLTVLTTCGYGEVSVDTDVGKVFAVVFALVGIPLMFITAADIGKFLSETLLKFVNNWNRMTRQIKHYFQKIFCRKRYIRRKSLQEGGGNLDTLEMLGIDGAEEKLWFPIGAYVGCICLYCSMGSAMFINWERTWSFIHAFHFGFNLIVTVGLGDIVVKDYLFLSLIVAFVIVGLSVVTMCVDLASTHLKAYFTRIHYFGRAKRFLGMSEELREIVALLGAMRKKKGGKVTWSDVRDFLDNELRDRPFEPHDLLMKMRFIDETTSQMNTIRHNSFQSDFFRDNEYIRRLVALRPEQPAYL</sequence>
<feature type="domain" description="Potassium channel" evidence="10">
    <location>
        <begin position="358"/>
        <end position="416"/>
    </location>
</feature>
<evidence type="ECO:0000256" key="7">
    <source>
        <dbReference type="ARBA" id="ARBA00023303"/>
    </source>
</evidence>
<gene>
    <name evidence="11 13 14" type="ORF">SRAE_X000088000</name>
</gene>
<dbReference type="GO" id="GO:0005886">
    <property type="term" value="C:plasma membrane"/>
    <property type="evidence" value="ECO:0007669"/>
    <property type="project" value="TreeGrafter"/>
</dbReference>
<evidence type="ECO:0000313" key="12">
    <source>
        <dbReference type="Proteomes" id="UP000035682"/>
    </source>
</evidence>
<keyword evidence="5 8" id="KW-0406">Ion transport</keyword>
<dbReference type="Gene3D" id="1.10.287.70">
    <property type="match status" value="1"/>
</dbReference>
<accession>A0A090LP64</accession>
<reference evidence="11 12" key="1">
    <citation type="submission" date="2014-09" db="EMBL/GenBank/DDBJ databases">
        <authorList>
            <person name="Martin A.A."/>
        </authorList>
    </citation>
    <scope>NUCLEOTIDE SEQUENCE</scope>
    <source>
        <strain evidence="12">ED321</strain>
        <strain evidence="11">ED321 Heterogonic</strain>
    </source>
</reference>
<dbReference type="InterPro" id="IPR003280">
    <property type="entry name" value="2pore_dom_K_chnl"/>
</dbReference>
<dbReference type="STRING" id="34506.A0A090LP64"/>
<feature type="transmembrane region" description="Helical" evidence="9">
    <location>
        <begin position="253"/>
        <end position="277"/>
    </location>
</feature>
<proteinExistence type="inferred from homology"/>
<dbReference type="GeneID" id="36383936"/>
<feature type="transmembrane region" description="Helical" evidence="9">
    <location>
        <begin position="391"/>
        <end position="411"/>
    </location>
</feature>
<dbReference type="GO" id="GO:0015271">
    <property type="term" value="F:outward rectifier potassium channel activity"/>
    <property type="evidence" value="ECO:0007669"/>
    <property type="project" value="TreeGrafter"/>
</dbReference>
<dbReference type="CTD" id="36383936"/>
<evidence type="ECO:0000313" key="13">
    <source>
        <dbReference type="WBParaSite" id="SRAE_X000088000.1"/>
    </source>
</evidence>
<evidence type="ECO:0000256" key="4">
    <source>
        <dbReference type="ARBA" id="ARBA00022989"/>
    </source>
</evidence>
<feature type="domain" description="Potassium channel" evidence="10">
    <location>
        <begin position="485"/>
        <end position="551"/>
    </location>
</feature>
<evidence type="ECO:0000256" key="5">
    <source>
        <dbReference type="ARBA" id="ARBA00023065"/>
    </source>
</evidence>
<dbReference type="Proteomes" id="UP000035682">
    <property type="component" value="Unplaced"/>
</dbReference>
<dbReference type="GO" id="GO:0022841">
    <property type="term" value="F:potassium ion leak channel activity"/>
    <property type="evidence" value="ECO:0007669"/>
    <property type="project" value="TreeGrafter"/>
</dbReference>
<evidence type="ECO:0000259" key="10">
    <source>
        <dbReference type="Pfam" id="PF07885"/>
    </source>
</evidence>
<dbReference type="WormBase" id="SRAE_X000088000">
    <property type="protein sequence ID" value="SRP04826"/>
    <property type="gene ID" value="WBGene00266442"/>
</dbReference>
<keyword evidence="2 8" id="KW-0813">Transport</keyword>
<evidence type="ECO:0000256" key="6">
    <source>
        <dbReference type="ARBA" id="ARBA00023136"/>
    </source>
</evidence>
<keyword evidence="6 9" id="KW-0472">Membrane</keyword>
<dbReference type="eggNOG" id="KOG1418">
    <property type="taxonomic scope" value="Eukaryota"/>
</dbReference>
<keyword evidence="3 8" id="KW-0812">Transmembrane</keyword>
<organism evidence="11">
    <name type="scientific">Strongyloides ratti</name>
    <name type="common">Parasitic roundworm</name>
    <dbReference type="NCBI Taxonomy" id="34506"/>
    <lineage>
        <taxon>Eukaryota</taxon>
        <taxon>Metazoa</taxon>
        <taxon>Ecdysozoa</taxon>
        <taxon>Nematoda</taxon>
        <taxon>Chromadorea</taxon>
        <taxon>Rhabditida</taxon>
        <taxon>Tylenchina</taxon>
        <taxon>Panagrolaimomorpha</taxon>
        <taxon>Strongyloidoidea</taxon>
        <taxon>Strongyloididae</taxon>
        <taxon>Strongyloides</taxon>
    </lineage>
</organism>
<evidence type="ECO:0000256" key="8">
    <source>
        <dbReference type="RuleBase" id="RU003857"/>
    </source>
</evidence>
<dbReference type="GO" id="GO:0030322">
    <property type="term" value="P:stabilization of membrane potential"/>
    <property type="evidence" value="ECO:0007669"/>
    <property type="project" value="TreeGrafter"/>
</dbReference>
<evidence type="ECO:0000256" key="1">
    <source>
        <dbReference type="ARBA" id="ARBA00004141"/>
    </source>
</evidence>
<evidence type="ECO:0000256" key="2">
    <source>
        <dbReference type="ARBA" id="ARBA00022448"/>
    </source>
</evidence>
<evidence type="ECO:0000256" key="9">
    <source>
        <dbReference type="SAM" id="Phobius"/>
    </source>
</evidence>
<dbReference type="WBParaSite" id="SRAE_X000088000.1">
    <property type="protein sequence ID" value="SRAE_X000088000.1"/>
    <property type="gene ID" value="WBGene00266442"/>
</dbReference>
<dbReference type="EMBL" id="LN609530">
    <property type="protein sequence ID" value="CEF71556.1"/>
    <property type="molecule type" value="Genomic_DNA"/>
</dbReference>
<dbReference type="PANTHER" id="PTHR11003:SF310">
    <property type="entry name" value="UNCOORDINATED PROTEIN 58"/>
    <property type="match status" value="1"/>
</dbReference>
<evidence type="ECO:0000313" key="11">
    <source>
        <dbReference type="EMBL" id="CEF71556.1"/>
    </source>
</evidence>
<reference evidence="13" key="2">
    <citation type="submission" date="2020-12" db="UniProtKB">
        <authorList>
            <consortium name="WormBaseParasite"/>
        </authorList>
    </citation>
    <scope>IDENTIFICATION</scope>
</reference>
<keyword evidence="4 9" id="KW-1133">Transmembrane helix</keyword>
<dbReference type="RefSeq" id="XP_024510752.1">
    <property type="nucleotide sequence ID" value="XM_024645278.1"/>
</dbReference>
<feature type="transmembrane region" description="Helical" evidence="9">
    <location>
        <begin position="361"/>
        <end position="379"/>
    </location>
</feature>
<dbReference type="AlphaFoldDB" id="A0A090LP64"/>
<keyword evidence="12" id="KW-1185">Reference proteome</keyword>
<feature type="transmembrane region" description="Helical" evidence="9">
    <location>
        <begin position="503"/>
        <end position="522"/>
    </location>
</feature>
<feature type="transmembrane region" description="Helical" evidence="9">
    <location>
        <begin position="529"/>
        <end position="548"/>
    </location>
</feature>